<keyword evidence="3" id="KW-1185">Reference proteome</keyword>
<organism evidence="2 3">
    <name type="scientific">Penicillium angulare</name>
    <dbReference type="NCBI Taxonomy" id="116970"/>
    <lineage>
        <taxon>Eukaryota</taxon>
        <taxon>Fungi</taxon>
        <taxon>Dikarya</taxon>
        <taxon>Ascomycota</taxon>
        <taxon>Pezizomycotina</taxon>
        <taxon>Eurotiomycetes</taxon>
        <taxon>Eurotiomycetidae</taxon>
        <taxon>Eurotiales</taxon>
        <taxon>Aspergillaceae</taxon>
        <taxon>Penicillium</taxon>
    </lineage>
</organism>
<dbReference type="OrthoDB" id="10277309at2759"/>
<reference evidence="2" key="2">
    <citation type="journal article" date="2023" name="IMA Fungus">
        <title>Comparative genomic study of the Penicillium genus elucidates a diverse pangenome and 15 lateral gene transfer events.</title>
        <authorList>
            <person name="Petersen C."/>
            <person name="Sorensen T."/>
            <person name="Nielsen M.R."/>
            <person name="Sondergaard T.E."/>
            <person name="Sorensen J.L."/>
            <person name="Fitzpatrick D.A."/>
            <person name="Frisvad J.C."/>
            <person name="Nielsen K.L."/>
        </authorList>
    </citation>
    <scope>NUCLEOTIDE SEQUENCE</scope>
    <source>
        <strain evidence="2">IBT 30069</strain>
    </source>
</reference>
<dbReference type="Proteomes" id="UP001149165">
    <property type="component" value="Unassembled WGS sequence"/>
</dbReference>
<evidence type="ECO:0000256" key="1">
    <source>
        <dbReference type="SAM" id="MobiDB-lite"/>
    </source>
</evidence>
<evidence type="ECO:0000313" key="3">
    <source>
        <dbReference type="Proteomes" id="UP001149165"/>
    </source>
</evidence>
<dbReference type="AlphaFoldDB" id="A0A9W9JW61"/>
<protein>
    <submittedName>
        <fullName evidence="2">Uncharacterized protein</fullName>
    </submittedName>
</protein>
<gene>
    <name evidence="2" type="ORF">N7456_013215</name>
</gene>
<dbReference type="EMBL" id="JAPQKH010000008">
    <property type="protein sequence ID" value="KAJ5083788.1"/>
    <property type="molecule type" value="Genomic_DNA"/>
</dbReference>
<accession>A0A9W9JW61</accession>
<comment type="caution">
    <text evidence="2">The sequence shown here is derived from an EMBL/GenBank/DDBJ whole genome shotgun (WGS) entry which is preliminary data.</text>
</comment>
<evidence type="ECO:0000313" key="2">
    <source>
        <dbReference type="EMBL" id="KAJ5083788.1"/>
    </source>
</evidence>
<proteinExistence type="predicted"/>
<feature type="region of interest" description="Disordered" evidence="1">
    <location>
        <begin position="28"/>
        <end position="70"/>
    </location>
</feature>
<name>A0A9W9JW61_9EURO</name>
<sequence length="70" mass="7446">MEELSRAESINDNIILDCPEGRKISQAVASADGRDQPASIGESRGAPPPHWKESEAQVDLSRGQTGESGI</sequence>
<reference evidence="2" key="1">
    <citation type="submission" date="2022-11" db="EMBL/GenBank/DDBJ databases">
        <authorList>
            <person name="Petersen C."/>
        </authorList>
    </citation>
    <scope>NUCLEOTIDE SEQUENCE</scope>
    <source>
        <strain evidence="2">IBT 30069</strain>
    </source>
</reference>